<dbReference type="Proteomes" id="UP000178606">
    <property type="component" value="Unassembled WGS sequence"/>
</dbReference>
<evidence type="ECO:0008006" key="3">
    <source>
        <dbReference type="Google" id="ProtNLM"/>
    </source>
</evidence>
<comment type="caution">
    <text evidence="1">The sequence shown here is derived from an EMBL/GenBank/DDBJ whole genome shotgun (WGS) entry which is preliminary data.</text>
</comment>
<organism evidence="1 2">
    <name type="scientific">Handelsmanbacteria sp. (strain RIFCSPLOWO2_12_FULL_64_10)</name>
    <dbReference type="NCBI Taxonomy" id="1817868"/>
    <lineage>
        <taxon>Bacteria</taxon>
        <taxon>Candidatus Handelsmaniibacteriota</taxon>
    </lineage>
</organism>
<name>A0A1F6CSU6_HANXR</name>
<dbReference type="EMBL" id="MFKF01000150">
    <property type="protein sequence ID" value="OGG52258.1"/>
    <property type="molecule type" value="Genomic_DNA"/>
</dbReference>
<sequence>MAAAYATSLAGIVVRQRQLDREARQPGFDPSQPRRNAFIFTTLGLMFYSAVDAYVDAHLNDHVQAALGPTRSGDLAVRLVFRRMR</sequence>
<reference evidence="1 2" key="1">
    <citation type="journal article" date="2016" name="Nat. Commun.">
        <title>Thousands of microbial genomes shed light on interconnected biogeochemical processes in an aquifer system.</title>
        <authorList>
            <person name="Anantharaman K."/>
            <person name="Brown C.T."/>
            <person name="Hug L.A."/>
            <person name="Sharon I."/>
            <person name="Castelle C.J."/>
            <person name="Probst A.J."/>
            <person name="Thomas B.C."/>
            <person name="Singh A."/>
            <person name="Wilkins M.J."/>
            <person name="Karaoz U."/>
            <person name="Brodie E.L."/>
            <person name="Williams K.H."/>
            <person name="Hubbard S.S."/>
            <person name="Banfield J.F."/>
        </authorList>
    </citation>
    <scope>NUCLEOTIDE SEQUENCE [LARGE SCALE GENOMIC DNA]</scope>
    <source>
        <strain evidence="2">RIFCSPLOWO2_12_FULL_64_10</strain>
    </source>
</reference>
<proteinExistence type="predicted"/>
<evidence type="ECO:0000313" key="1">
    <source>
        <dbReference type="EMBL" id="OGG52258.1"/>
    </source>
</evidence>
<dbReference type="AlphaFoldDB" id="A0A1F6CSU6"/>
<evidence type="ECO:0000313" key="2">
    <source>
        <dbReference type="Proteomes" id="UP000178606"/>
    </source>
</evidence>
<gene>
    <name evidence="1" type="ORF">A3F84_04130</name>
</gene>
<accession>A0A1F6CSU6</accession>
<protein>
    <recommendedName>
        <fullName evidence="3">DUF5683 domain-containing protein</fullName>
    </recommendedName>
</protein>